<reference evidence="2 3" key="1">
    <citation type="journal article" date="2022" name="Nat. Ecol. Evol.">
        <title>A masculinizing supergene underlies an exaggerated male reproductive morph in a spider.</title>
        <authorList>
            <person name="Hendrickx F."/>
            <person name="De Corte Z."/>
            <person name="Sonet G."/>
            <person name="Van Belleghem S.M."/>
            <person name="Kostlbacher S."/>
            <person name="Vangestel C."/>
        </authorList>
    </citation>
    <scope>NUCLEOTIDE SEQUENCE [LARGE SCALE GENOMIC DNA]</scope>
    <source>
        <strain evidence="2">W744_W776</strain>
    </source>
</reference>
<proteinExistence type="predicted"/>
<feature type="signal peptide" evidence="1">
    <location>
        <begin position="1"/>
        <end position="20"/>
    </location>
</feature>
<feature type="chain" id="PRO_5043417360" evidence="1">
    <location>
        <begin position="21"/>
        <end position="124"/>
    </location>
</feature>
<dbReference type="EMBL" id="JAFNEN010000106">
    <property type="protein sequence ID" value="KAG8194236.1"/>
    <property type="molecule type" value="Genomic_DNA"/>
</dbReference>
<gene>
    <name evidence="2" type="ORF">JTE90_024567</name>
</gene>
<accession>A0AAV6VEU6</accession>
<evidence type="ECO:0000313" key="2">
    <source>
        <dbReference type="EMBL" id="KAG8194236.1"/>
    </source>
</evidence>
<evidence type="ECO:0000313" key="3">
    <source>
        <dbReference type="Proteomes" id="UP000827092"/>
    </source>
</evidence>
<sequence>MFSGVLFVAGLFVLLEVSSAATKNEVLVLKTILCDKDMKETGDLIDKCFNVLQVPSKFDNMAKKCCTGLDFSKSLMIREWYCKTSYESIMKCNDCLEATIKENGEEEEMKNVTIPFRDCIMLSM</sequence>
<name>A0AAV6VEU6_9ARAC</name>
<keyword evidence="1" id="KW-0732">Signal</keyword>
<keyword evidence="3" id="KW-1185">Reference proteome</keyword>
<dbReference type="Proteomes" id="UP000827092">
    <property type="component" value="Unassembled WGS sequence"/>
</dbReference>
<protein>
    <submittedName>
        <fullName evidence="2">Uncharacterized protein</fullName>
    </submittedName>
</protein>
<evidence type="ECO:0000256" key="1">
    <source>
        <dbReference type="SAM" id="SignalP"/>
    </source>
</evidence>
<comment type="caution">
    <text evidence="2">The sequence shown here is derived from an EMBL/GenBank/DDBJ whole genome shotgun (WGS) entry which is preliminary data.</text>
</comment>
<dbReference type="AlphaFoldDB" id="A0AAV6VEU6"/>
<organism evidence="2 3">
    <name type="scientific">Oedothorax gibbosus</name>
    <dbReference type="NCBI Taxonomy" id="931172"/>
    <lineage>
        <taxon>Eukaryota</taxon>
        <taxon>Metazoa</taxon>
        <taxon>Ecdysozoa</taxon>
        <taxon>Arthropoda</taxon>
        <taxon>Chelicerata</taxon>
        <taxon>Arachnida</taxon>
        <taxon>Araneae</taxon>
        <taxon>Araneomorphae</taxon>
        <taxon>Entelegynae</taxon>
        <taxon>Araneoidea</taxon>
        <taxon>Linyphiidae</taxon>
        <taxon>Erigoninae</taxon>
        <taxon>Oedothorax</taxon>
    </lineage>
</organism>